<dbReference type="GeneID" id="19979322"/>
<dbReference type="HOGENOM" id="CLU_2291376_0_0_1"/>
<evidence type="ECO:0000313" key="2">
    <source>
        <dbReference type="Proteomes" id="UP000030678"/>
    </source>
</evidence>
<dbReference type="RefSeq" id="XP_008722454.1">
    <property type="nucleotide sequence ID" value="XM_008724232.1"/>
</dbReference>
<dbReference type="Proteomes" id="UP000030678">
    <property type="component" value="Unassembled WGS sequence"/>
</dbReference>
<dbReference type="AlphaFoldDB" id="V9DND9"/>
<evidence type="ECO:0000313" key="1">
    <source>
        <dbReference type="EMBL" id="ETI28380.1"/>
    </source>
</evidence>
<protein>
    <submittedName>
        <fullName evidence="1">Uncharacterized protein</fullName>
    </submittedName>
</protein>
<dbReference type="EMBL" id="KB822697">
    <property type="protein sequence ID" value="ETI28380.1"/>
    <property type="molecule type" value="Genomic_DNA"/>
</dbReference>
<name>V9DND9_9EURO</name>
<proteinExistence type="predicted"/>
<sequence>MCENLTFLQCDIARYDEQTYAVLVNSRYGDVSMVSLPTHVSWTEARRISSSGVTRPNYFRNQTCLAMTHASMGRSSACDLPSTSCDKRPHLAAPLLQPPVW</sequence>
<accession>V9DND9</accession>
<reference evidence="1 2" key="1">
    <citation type="submission" date="2013-03" db="EMBL/GenBank/DDBJ databases">
        <title>The Genome Sequence of Cladophialophora carrionii CBS 160.54.</title>
        <authorList>
            <consortium name="The Broad Institute Genomics Platform"/>
            <person name="Cuomo C."/>
            <person name="de Hoog S."/>
            <person name="Gorbushina A."/>
            <person name="Walker B."/>
            <person name="Young S.K."/>
            <person name="Zeng Q."/>
            <person name="Gargeya S."/>
            <person name="Fitzgerald M."/>
            <person name="Haas B."/>
            <person name="Abouelleil A."/>
            <person name="Allen A.W."/>
            <person name="Alvarado L."/>
            <person name="Arachchi H.M."/>
            <person name="Berlin A.M."/>
            <person name="Chapman S.B."/>
            <person name="Gainer-Dewar J."/>
            <person name="Goldberg J."/>
            <person name="Griggs A."/>
            <person name="Gujja S."/>
            <person name="Hansen M."/>
            <person name="Howarth C."/>
            <person name="Imamovic A."/>
            <person name="Ireland A."/>
            <person name="Larimer J."/>
            <person name="McCowan C."/>
            <person name="Murphy C."/>
            <person name="Pearson M."/>
            <person name="Poon T.W."/>
            <person name="Priest M."/>
            <person name="Roberts A."/>
            <person name="Saif S."/>
            <person name="Shea T."/>
            <person name="Sisk P."/>
            <person name="Sykes S."/>
            <person name="Wortman J."/>
            <person name="Nusbaum C."/>
            <person name="Birren B."/>
        </authorList>
    </citation>
    <scope>NUCLEOTIDE SEQUENCE [LARGE SCALE GENOMIC DNA]</scope>
    <source>
        <strain evidence="1 2">CBS 160.54</strain>
    </source>
</reference>
<gene>
    <name evidence="1" type="ORF">G647_00829</name>
</gene>
<dbReference type="VEuPathDB" id="FungiDB:G647_00829"/>
<organism evidence="1 2">
    <name type="scientific">Cladophialophora carrionii CBS 160.54</name>
    <dbReference type="NCBI Taxonomy" id="1279043"/>
    <lineage>
        <taxon>Eukaryota</taxon>
        <taxon>Fungi</taxon>
        <taxon>Dikarya</taxon>
        <taxon>Ascomycota</taxon>
        <taxon>Pezizomycotina</taxon>
        <taxon>Eurotiomycetes</taxon>
        <taxon>Chaetothyriomycetidae</taxon>
        <taxon>Chaetothyriales</taxon>
        <taxon>Herpotrichiellaceae</taxon>
        <taxon>Cladophialophora</taxon>
    </lineage>
</organism>